<dbReference type="InterPro" id="IPR003653">
    <property type="entry name" value="Peptidase_C48_C"/>
</dbReference>
<dbReference type="PANTHER" id="PTHR12606">
    <property type="entry name" value="SENTRIN/SUMO-SPECIFIC PROTEASE"/>
    <property type="match status" value="1"/>
</dbReference>
<feature type="compositionally biased region" description="Basic and acidic residues" evidence="5">
    <location>
        <begin position="157"/>
        <end position="169"/>
    </location>
</feature>
<dbReference type="Proteomes" id="UP001159405">
    <property type="component" value="Unassembled WGS sequence"/>
</dbReference>
<proteinExistence type="inferred from homology"/>
<keyword evidence="8" id="KW-1185">Reference proteome</keyword>
<dbReference type="Pfam" id="PF02902">
    <property type="entry name" value="Peptidase_C48"/>
    <property type="match status" value="1"/>
</dbReference>
<organism evidence="7 8">
    <name type="scientific">Porites lobata</name>
    <dbReference type="NCBI Taxonomy" id="104759"/>
    <lineage>
        <taxon>Eukaryota</taxon>
        <taxon>Metazoa</taxon>
        <taxon>Cnidaria</taxon>
        <taxon>Anthozoa</taxon>
        <taxon>Hexacorallia</taxon>
        <taxon>Scleractinia</taxon>
        <taxon>Fungiina</taxon>
        <taxon>Poritidae</taxon>
        <taxon>Porites</taxon>
    </lineage>
</organism>
<dbReference type="EMBL" id="CALNXK010000582">
    <property type="protein sequence ID" value="CAH3187980.1"/>
    <property type="molecule type" value="Genomic_DNA"/>
</dbReference>
<evidence type="ECO:0000313" key="7">
    <source>
        <dbReference type="EMBL" id="CAH3187980.1"/>
    </source>
</evidence>
<feature type="compositionally biased region" description="Acidic residues" evidence="5">
    <location>
        <begin position="99"/>
        <end position="112"/>
    </location>
</feature>
<keyword evidence="2" id="KW-0645">Protease</keyword>
<evidence type="ECO:0000313" key="8">
    <source>
        <dbReference type="Proteomes" id="UP001159405"/>
    </source>
</evidence>
<evidence type="ECO:0000256" key="4">
    <source>
        <dbReference type="ARBA" id="ARBA00022807"/>
    </source>
</evidence>
<evidence type="ECO:0000259" key="6">
    <source>
        <dbReference type="PROSITE" id="PS50600"/>
    </source>
</evidence>
<feature type="domain" description="Ubiquitin-like protease family profile" evidence="6">
    <location>
        <begin position="173"/>
        <end position="343"/>
    </location>
</feature>
<accession>A0ABN8SCQ7</accession>
<feature type="compositionally biased region" description="Low complexity" evidence="5">
    <location>
        <begin position="113"/>
        <end position="125"/>
    </location>
</feature>
<evidence type="ECO:0000256" key="1">
    <source>
        <dbReference type="ARBA" id="ARBA00005234"/>
    </source>
</evidence>
<sequence>MVWNAVSTRKVEAVKDACSFASVANKLSTSVAVTFVGSKELEATADLLGLKKFFSLTPLIPGIAKFHNLEPLRNGLIHCRTFSYQSTWIEMGVQFSGSENEDLDQNDSDDQDSSSLSKGSNSTSSADEDKTKEGVTGNKGSGGPDAKERASNANKSSSDKEEMSEKKDIQVQQGLPDKLLSPIYSKDKIQDKWLSNFIIDEYLRLIQVTCAANNSLAVETLPWELFERAVGSLPVHRLLKGRNPLLLQDVVLVPCNTPESEHWTLLAVLPKQKSVVVLDSMPSNHIKHTSLDAISKMYGLLKEINSNVDLNQCKLILNKKGDVPEQTNDYDCGVFTCLYAKCLQGLLCDASISDFRKLMLLELHHRKLLSPNPTRRHPT</sequence>
<dbReference type="PANTHER" id="PTHR12606:SF141">
    <property type="entry name" value="GH15225P-RELATED"/>
    <property type="match status" value="1"/>
</dbReference>
<gene>
    <name evidence="7" type="ORF">PLOB_00038824</name>
</gene>
<name>A0ABN8SCQ7_9CNID</name>
<comment type="caution">
    <text evidence="7">The sequence shown here is derived from an EMBL/GenBank/DDBJ whole genome shotgun (WGS) entry which is preliminary data.</text>
</comment>
<evidence type="ECO:0000256" key="3">
    <source>
        <dbReference type="ARBA" id="ARBA00022801"/>
    </source>
</evidence>
<dbReference type="SUPFAM" id="SSF54001">
    <property type="entry name" value="Cysteine proteinases"/>
    <property type="match status" value="1"/>
</dbReference>
<dbReference type="PROSITE" id="PS50600">
    <property type="entry name" value="ULP_PROTEASE"/>
    <property type="match status" value="1"/>
</dbReference>
<comment type="similarity">
    <text evidence="1">Belongs to the peptidase C48 family.</text>
</comment>
<dbReference type="Gene3D" id="3.40.395.10">
    <property type="entry name" value="Adenoviral Proteinase, Chain A"/>
    <property type="match status" value="1"/>
</dbReference>
<keyword evidence="3" id="KW-0378">Hydrolase</keyword>
<evidence type="ECO:0000256" key="5">
    <source>
        <dbReference type="SAM" id="MobiDB-lite"/>
    </source>
</evidence>
<reference evidence="7 8" key="1">
    <citation type="submission" date="2022-05" db="EMBL/GenBank/DDBJ databases">
        <authorList>
            <consortium name="Genoscope - CEA"/>
            <person name="William W."/>
        </authorList>
    </citation>
    <scope>NUCLEOTIDE SEQUENCE [LARGE SCALE GENOMIC DNA]</scope>
</reference>
<dbReference type="InterPro" id="IPR038765">
    <property type="entry name" value="Papain-like_cys_pep_sf"/>
</dbReference>
<keyword evidence="4" id="KW-0788">Thiol protease</keyword>
<evidence type="ECO:0000256" key="2">
    <source>
        <dbReference type="ARBA" id="ARBA00022670"/>
    </source>
</evidence>
<feature type="region of interest" description="Disordered" evidence="5">
    <location>
        <begin position="98"/>
        <end position="172"/>
    </location>
</feature>
<protein>
    <recommendedName>
        <fullName evidence="6">Ubiquitin-like protease family profile domain-containing protein</fullName>
    </recommendedName>
</protein>